<evidence type="ECO:0000313" key="3">
    <source>
        <dbReference type="Proteomes" id="UP001519343"/>
    </source>
</evidence>
<feature type="signal peptide" evidence="1">
    <location>
        <begin position="1"/>
        <end position="20"/>
    </location>
</feature>
<dbReference type="RefSeq" id="WP_245203694.1">
    <property type="nucleotide sequence ID" value="NZ_JAGGKT010000004.1"/>
</dbReference>
<dbReference type="EMBL" id="JAGGKT010000004">
    <property type="protein sequence ID" value="MBP1931991.1"/>
    <property type="molecule type" value="Genomic_DNA"/>
</dbReference>
<accession>A0ABS4GNZ6</accession>
<comment type="caution">
    <text evidence="2">The sequence shown here is derived from an EMBL/GenBank/DDBJ whole genome shotgun (WGS) entry which is preliminary data.</text>
</comment>
<evidence type="ECO:0000256" key="1">
    <source>
        <dbReference type="SAM" id="SignalP"/>
    </source>
</evidence>
<gene>
    <name evidence="2" type="ORF">J2Z37_001992</name>
</gene>
<feature type="chain" id="PRO_5046699824" evidence="1">
    <location>
        <begin position="21"/>
        <end position="132"/>
    </location>
</feature>
<evidence type="ECO:0000313" key="2">
    <source>
        <dbReference type="EMBL" id="MBP1931991.1"/>
    </source>
</evidence>
<sequence>MKLASCLIVMLCLIFEPAQAQKVEDLRANILNVYTDLPNISGWWTAPKGVHKMTIYVDAENTETVIFWLIPTGTQTWGQRELIGYDKDGSDGWSLTWDFGNRSLHDHIHVQALGSDSASQSNASINIATEIP</sequence>
<dbReference type="Proteomes" id="UP001519343">
    <property type="component" value="Unassembled WGS sequence"/>
</dbReference>
<name>A0ABS4GNZ6_9BACL</name>
<keyword evidence="1" id="KW-0732">Signal</keyword>
<organism evidence="2 3">
    <name type="scientific">Ammoniphilus resinae</name>
    <dbReference type="NCBI Taxonomy" id="861532"/>
    <lineage>
        <taxon>Bacteria</taxon>
        <taxon>Bacillati</taxon>
        <taxon>Bacillota</taxon>
        <taxon>Bacilli</taxon>
        <taxon>Bacillales</taxon>
        <taxon>Paenibacillaceae</taxon>
        <taxon>Aneurinibacillus group</taxon>
        <taxon>Ammoniphilus</taxon>
    </lineage>
</organism>
<keyword evidence="3" id="KW-1185">Reference proteome</keyword>
<proteinExistence type="predicted"/>
<protein>
    <submittedName>
        <fullName evidence="2">Uncharacterized protein</fullName>
    </submittedName>
</protein>
<reference evidence="2 3" key="1">
    <citation type="submission" date="2021-03" db="EMBL/GenBank/DDBJ databases">
        <title>Genomic Encyclopedia of Type Strains, Phase IV (KMG-IV): sequencing the most valuable type-strain genomes for metagenomic binning, comparative biology and taxonomic classification.</title>
        <authorList>
            <person name="Goeker M."/>
        </authorList>
    </citation>
    <scope>NUCLEOTIDE SEQUENCE [LARGE SCALE GENOMIC DNA]</scope>
    <source>
        <strain evidence="2 3">DSM 24738</strain>
    </source>
</reference>